<dbReference type="Pfam" id="PF22924">
    <property type="entry name" value="ACOX_C_alpha1"/>
    <property type="match status" value="2"/>
</dbReference>
<sequence>MTEINSDLQNERKKCTFNIEELTEFVYGGPEKTKERRERGTVVLHNRLINCRDVVTQILGSTLVRDGSPLGLHYIMFMPTIITQANDEQQAKWLPRSWNCNIIGSYAQTELGHGTFVRGLETTATYDPSTKEFVLHSPSLTSYKWWPGGLGHTANYCILIAQLYTKGKCHGIHPFIVQLRDEETHVPLPGIKIGDIGAKLGLNEVNNGFLGFDHVRIPRDQMLMKHAQVLEDGTYIKSLNSKLNYGPMVFTRVVIVFDVANYLCKAATIATRYSAVRRQSQKRPGEQECQILDYLTQQHKIFPAIATSHALRIAGKKLWDTFNTINEQLIEGNLERLPELHALACCLKAVSTSDAAQCVERCRLSCGGHGYMLSSNLPLTYGLVTAACTYEGENTVMLLQTARKIQSCVKDMEKRVSSGISFEDAWNMSSVQLVSAAEAHCRVIILSNFDEEIKEKSKSSSPELAVVLNQLLELYAVYWALEKSENLVLSIDTLKDDIPEEYLSHKECYENVIRKGSVLYDIFLELSKDRKHRAHQAPSNAYRISDGIMQSVNPFLLHFALFVPAVTNQGTPEQQAEFLKNGSGVIGTYAQTELGHGTFLRGLETTATLDLETDEFVLNSPTLTSYKWWPGGLGHTANHCVVMAQLYVKGKCYGPHLFIVKIRDIETHEPLPGLKLGEIGAKMGFNTADNGFLGFHNFRIPRNNMLMKNSQVLKDGTYVESKNEKLTYGSMVFVRVYLLSDMAYMLARASTISVRYSAVRHQSHIKPDEPEVQILDFVSQQHKLFIAIATSHAFKISGLWLWQTYSKVMEDIGKGSLDRLPELHALSCCLKVTSTKDAGLLIEQCRFACGGHGYLMSSNLPLLYTTATAAITYEGESTVLLLQTARYLIKSWKRAMDGESLPATVSFLSEYFNKRYNKWENTPEGIVDGFKLVAAGLTKMSFESIQKHVSRGQHYEEAWNSSSVQLIKASEAYSRALLCEVFWVEINKVSSTLSNNLAVVLKQLAELYIIYWALEKRGDLLTYTSISKDNLENLQERYEELLALIRPNAVGLVDSFDIRDEILCSTLGAYDGRVYERMMEHALKSPLNADTVNQSFHKYMKPVLLKHKI</sequence>
<feature type="domain" description="Acyl-CoA oxidase C-alpha1" evidence="13">
    <location>
        <begin position="245"/>
        <end position="404"/>
    </location>
</feature>
<dbReference type="Pfam" id="PF14749">
    <property type="entry name" value="Acyl-CoA_ox_N"/>
    <property type="match status" value="2"/>
</dbReference>
<feature type="domain" description="Acyl-coenzyme A oxidase N-terminal" evidence="12">
    <location>
        <begin position="483"/>
        <end position="580"/>
    </location>
</feature>
<dbReference type="GO" id="GO:0055088">
    <property type="term" value="P:lipid homeostasis"/>
    <property type="evidence" value="ECO:0007669"/>
    <property type="project" value="TreeGrafter"/>
</dbReference>
<evidence type="ECO:0000259" key="12">
    <source>
        <dbReference type="Pfam" id="PF14749"/>
    </source>
</evidence>
<dbReference type="InterPro" id="IPR002655">
    <property type="entry name" value="Acyl-CoA_oxidase_C"/>
</dbReference>
<dbReference type="Gene3D" id="1.10.540.10">
    <property type="entry name" value="Acyl-CoA dehydrogenase/oxidase, N-terminal domain"/>
    <property type="match status" value="2"/>
</dbReference>
<evidence type="ECO:0000256" key="6">
    <source>
        <dbReference type="ARBA" id="ARBA00022827"/>
    </source>
</evidence>
<reference evidence="14" key="1">
    <citation type="submission" date="2021-09" db="EMBL/GenBank/DDBJ databases">
        <authorList>
            <person name="Martin H S."/>
        </authorList>
    </citation>
    <scope>NUCLEOTIDE SEQUENCE</scope>
</reference>
<evidence type="ECO:0000256" key="1">
    <source>
        <dbReference type="ARBA" id="ARBA00001974"/>
    </source>
</evidence>
<comment type="pathway">
    <text evidence="3">Lipid metabolism; peroxisomal fatty acid beta-oxidation.</text>
</comment>
<keyword evidence="10" id="KW-0576">Peroxisome</keyword>
<feature type="domain" description="Acyl-coenzyme A oxidase N-terminal" evidence="12">
    <location>
        <begin position="59"/>
        <end position="103"/>
    </location>
</feature>
<comment type="caution">
    <text evidence="14">The sequence shown here is derived from an EMBL/GenBank/DDBJ whole genome shotgun (WGS) entry which is preliminary data.</text>
</comment>
<evidence type="ECO:0000256" key="5">
    <source>
        <dbReference type="ARBA" id="ARBA00022630"/>
    </source>
</evidence>
<dbReference type="FunFam" id="1.20.140.10:FF:000013">
    <property type="entry name" value="Acyl-coenzyme A oxidase"/>
    <property type="match status" value="1"/>
</dbReference>
<dbReference type="PANTHER" id="PTHR10909:SF250">
    <property type="entry name" value="PEROXISOMAL ACYL-COENZYME A OXIDASE 1"/>
    <property type="match status" value="1"/>
</dbReference>
<evidence type="ECO:0000256" key="7">
    <source>
        <dbReference type="ARBA" id="ARBA00022832"/>
    </source>
</evidence>
<keyword evidence="8" id="KW-0560">Oxidoreductase</keyword>
<dbReference type="GO" id="GO:0071949">
    <property type="term" value="F:FAD binding"/>
    <property type="evidence" value="ECO:0007669"/>
    <property type="project" value="InterPro"/>
</dbReference>
<dbReference type="Proteomes" id="UP000789524">
    <property type="component" value="Unassembled WGS sequence"/>
</dbReference>
<dbReference type="InterPro" id="IPR012258">
    <property type="entry name" value="Acyl-CoA_oxidase"/>
</dbReference>
<comment type="cofactor">
    <cofactor evidence="1">
        <name>FAD</name>
        <dbReference type="ChEBI" id="CHEBI:57692"/>
    </cofactor>
</comment>
<keyword evidence="15" id="KW-1185">Reference proteome</keyword>
<keyword evidence="7" id="KW-0276">Fatty acid metabolism</keyword>
<dbReference type="Gene3D" id="2.40.110.10">
    <property type="entry name" value="Butyryl-CoA Dehydrogenase, subunit A, domain 2"/>
    <property type="match status" value="2"/>
</dbReference>
<dbReference type="InterPro" id="IPR036250">
    <property type="entry name" value="AcylCo_DH-like_C"/>
</dbReference>
<dbReference type="AlphaFoldDB" id="A0A8J2W9M0"/>
<keyword evidence="6" id="KW-0274">FAD</keyword>
<evidence type="ECO:0000256" key="10">
    <source>
        <dbReference type="ARBA" id="ARBA00023140"/>
    </source>
</evidence>
<organism evidence="14 15">
    <name type="scientific">Danaus chrysippus</name>
    <name type="common">African queen</name>
    <dbReference type="NCBI Taxonomy" id="151541"/>
    <lineage>
        <taxon>Eukaryota</taxon>
        <taxon>Metazoa</taxon>
        <taxon>Ecdysozoa</taxon>
        <taxon>Arthropoda</taxon>
        <taxon>Hexapoda</taxon>
        <taxon>Insecta</taxon>
        <taxon>Pterygota</taxon>
        <taxon>Neoptera</taxon>
        <taxon>Endopterygota</taxon>
        <taxon>Lepidoptera</taxon>
        <taxon>Glossata</taxon>
        <taxon>Ditrysia</taxon>
        <taxon>Papilionoidea</taxon>
        <taxon>Nymphalidae</taxon>
        <taxon>Danainae</taxon>
        <taxon>Danaini</taxon>
        <taxon>Danaina</taxon>
        <taxon>Danaus</taxon>
        <taxon>Anosia</taxon>
    </lineage>
</organism>
<keyword evidence="9" id="KW-0443">Lipid metabolism</keyword>
<dbReference type="SUPFAM" id="SSF56645">
    <property type="entry name" value="Acyl-CoA dehydrogenase NM domain-like"/>
    <property type="match status" value="2"/>
</dbReference>
<dbReference type="GO" id="GO:0005777">
    <property type="term" value="C:peroxisome"/>
    <property type="evidence" value="ECO:0007669"/>
    <property type="project" value="UniProtKB-SubCell"/>
</dbReference>
<protein>
    <submittedName>
        <fullName evidence="14">(African queen) hypothetical protein</fullName>
    </submittedName>
</protein>
<feature type="domain" description="Acyl-CoA oxidase C-alpha1" evidence="13">
    <location>
        <begin position="728"/>
        <end position="889"/>
    </location>
</feature>
<dbReference type="OrthoDB" id="538336at2759"/>
<evidence type="ECO:0000256" key="8">
    <source>
        <dbReference type="ARBA" id="ARBA00023002"/>
    </source>
</evidence>
<dbReference type="EMBL" id="CAKASE010000080">
    <property type="protein sequence ID" value="CAG9581085.1"/>
    <property type="molecule type" value="Genomic_DNA"/>
</dbReference>
<dbReference type="Gene3D" id="1.20.140.10">
    <property type="entry name" value="Butyryl-CoA Dehydrogenase, subunit A, domain 3"/>
    <property type="match status" value="3"/>
</dbReference>
<comment type="similarity">
    <text evidence="4">Belongs to the acyl-CoA oxidase family.</text>
</comment>
<evidence type="ECO:0000256" key="4">
    <source>
        <dbReference type="ARBA" id="ARBA00006288"/>
    </source>
</evidence>
<evidence type="ECO:0000259" key="13">
    <source>
        <dbReference type="Pfam" id="PF22924"/>
    </source>
</evidence>
<dbReference type="InterPro" id="IPR037069">
    <property type="entry name" value="AcylCoA_DH/ox_N_sf"/>
</dbReference>
<evidence type="ECO:0000259" key="11">
    <source>
        <dbReference type="Pfam" id="PF01756"/>
    </source>
</evidence>
<dbReference type="GO" id="GO:0003997">
    <property type="term" value="F:acyl-CoA oxidase activity"/>
    <property type="evidence" value="ECO:0007669"/>
    <property type="project" value="InterPro"/>
</dbReference>
<evidence type="ECO:0000313" key="15">
    <source>
        <dbReference type="Proteomes" id="UP000789524"/>
    </source>
</evidence>
<dbReference type="Pfam" id="PF01756">
    <property type="entry name" value="ACOX"/>
    <property type="match status" value="1"/>
</dbReference>
<gene>
    <name evidence="14" type="ORF">DCHRY22_LOCUS13761</name>
</gene>
<dbReference type="InterPro" id="IPR055060">
    <property type="entry name" value="ACOX_C_alpha1"/>
</dbReference>
<dbReference type="SUPFAM" id="SSF47203">
    <property type="entry name" value="Acyl-CoA dehydrogenase C-terminal domain-like"/>
    <property type="match status" value="4"/>
</dbReference>
<dbReference type="GO" id="GO:0005504">
    <property type="term" value="F:fatty acid binding"/>
    <property type="evidence" value="ECO:0007669"/>
    <property type="project" value="TreeGrafter"/>
</dbReference>
<evidence type="ECO:0000313" key="14">
    <source>
        <dbReference type="EMBL" id="CAG9581085.1"/>
    </source>
</evidence>
<proteinExistence type="inferred from homology"/>
<dbReference type="PANTHER" id="PTHR10909">
    <property type="entry name" value="ELECTRON TRANSPORT OXIDOREDUCTASE"/>
    <property type="match status" value="1"/>
</dbReference>
<dbReference type="FunFam" id="2.40.110.10:FF:000003">
    <property type="entry name" value="Acyl-coenzyme A oxidase"/>
    <property type="match status" value="2"/>
</dbReference>
<dbReference type="InterPro" id="IPR009100">
    <property type="entry name" value="AcylCoA_DH/oxidase_NM_dom_sf"/>
</dbReference>
<evidence type="ECO:0000256" key="2">
    <source>
        <dbReference type="ARBA" id="ARBA00004275"/>
    </source>
</evidence>
<dbReference type="GO" id="GO:0033540">
    <property type="term" value="P:fatty acid beta-oxidation using acyl-CoA oxidase"/>
    <property type="evidence" value="ECO:0007669"/>
    <property type="project" value="TreeGrafter"/>
</dbReference>
<dbReference type="InterPro" id="IPR046373">
    <property type="entry name" value="Acyl-CoA_Oxase/DH_mid-dom_sf"/>
</dbReference>
<name>A0A8J2W9M0_9NEOP</name>
<dbReference type="FunFam" id="1.20.140.10:FF:000005">
    <property type="entry name" value="Acyl-coenzyme A oxidase"/>
    <property type="match status" value="2"/>
</dbReference>
<dbReference type="InterPro" id="IPR029320">
    <property type="entry name" value="Acyl-CoA_ox_N"/>
</dbReference>
<keyword evidence="5" id="KW-0285">Flavoprotein</keyword>
<feature type="domain" description="Acyl-CoA oxidase C-terminal" evidence="11">
    <location>
        <begin position="923"/>
        <end position="1104"/>
    </location>
</feature>
<accession>A0A8J2W9M0</accession>
<evidence type="ECO:0000256" key="9">
    <source>
        <dbReference type="ARBA" id="ARBA00023098"/>
    </source>
</evidence>
<evidence type="ECO:0000256" key="3">
    <source>
        <dbReference type="ARBA" id="ARBA00004846"/>
    </source>
</evidence>
<comment type="subcellular location">
    <subcellularLocation>
        <location evidence="2">Peroxisome</location>
    </subcellularLocation>
</comment>